<dbReference type="AlphaFoldDB" id="A0A392M6M3"/>
<proteinExistence type="predicted"/>
<name>A0A392M6M3_9FABA</name>
<gene>
    <name evidence="1" type="ORF">A2U01_0003917</name>
</gene>
<sequence length="122" mass="14113">MERSEKPNPTKPNPKALRAYERLMHHRKVLTKPDTDEEEPFDHDLMEFLEEVHRPKDEIPVGIAADTFLMHQMILNGEMDISAARKEELRASLIEARKSSQEKQLLQAEIKNIRTVTSPTVV</sequence>
<dbReference type="Proteomes" id="UP000265520">
    <property type="component" value="Unassembled WGS sequence"/>
</dbReference>
<reference evidence="1 2" key="1">
    <citation type="journal article" date="2018" name="Front. Plant Sci.">
        <title>Red Clover (Trifolium pratense) and Zigzag Clover (T. medium) - A Picture of Genomic Similarities and Differences.</title>
        <authorList>
            <person name="Dluhosova J."/>
            <person name="Istvanek J."/>
            <person name="Nedelnik J."/>
            <person name="Repkova J."/>
        </authorList>
    </citation>
    <scope>NUCLEOTIDE SEQUENCE [LARGE SCALE GENOMIC DNA]</scope>
    <source>
        <strain evidence="2">cv. 10/8</strain>
        <tissue evidence="1">Leaf</tissue>
    </source>
</reference>
<comment type="caution">
    <text evidence="1">The sequence shown here is derived from an EMBL/GenBank/DDBJ whole genome shotgun (WGS) entry which is preliminary data.</text>
</comment>
<keyword evidence="2" id="KW-1185">Reference proteome</keyword>
<dbReference type="EMBL" id="LXQA010004656">
    <property type="protein sequence ID" value="MCH83102.1"/>
    <property type="molecule type" value="Genomic_DNA"/>
</dbReference>
<protein>
    <submittedName>
        <fullName evidence="1">Uncharacterized protein</fullName>
    </submittedName>
</protein>
<accession>A0A392M6M3</accession>
<evidence type="ECO:0000313" key="1">
    <source>
        <dbReference type="EMBL" id="MCH83102.1"/>
    </source>
</evidence>
<evidence type="ECO:0000313" key="2">
    <source>
        <dbReference type="Proteomes" id="UP000265520"/>
    </source>
</evidence>
<organism evidence="1 2">
    <name type="scientific">Trifolium medium</name>
    <dbReference type="NCBI Taxonomy" id="97028"/>
    <lineage>
        <taxon>Eukaryota</taxon>
        <taxon>Viridiplantae</taxon>
        <taxon>Streptophyta</taxon>
        <taxon>Embryophyta</taxon>
        <taxon>Tracheophyta</taxon>
        <taxon>Spermatophyta</taxon>
        <taxon>Magnoliopsida</taxon>
        <taxon>eudicotyledons</taxon>
        <taxon>Gunneridae</taxon>
        <taxon>Pentapetalae</taxon>
        <taxon>rosids</taxon>
        <taxon>fabids</taxon>
        <taxon>Fabales</taxon>
        <taxon>Fabaceae</taxon>
        <taxon>Papilionoideae</taxon>
        <taxon>50 kb inversion clade</taxon>
        <taxon>NPAAA clade</taxon>
        <taxon>Hologalegina</taxon>
        <taxon>IRL clade</taxon>
        <taxon>Trifolieae</taxon>
        <taxon>Trifolium</taxon>
    </lineage>
</organism>